<proteinExistence type="predicted"/>
<gene>
    <name evidence="2" type="ORF">MTO99_06410</name>
</gene>
<dbReference type="SUPFAM" id="SSF56601">
    <property type="entry name" value="beta-lactamase/transpeptidase-like"/>
    <property type="match status" value="1"/>
</dbReference>
<evidence type="ECO:0000313" key="2">
    <source>
        <dbReference type="EMBL" id="UOE45391.1"/>
    </source>
</evidence>
<feature type="domain" description="Beta-lactamase-related" evidence="1">
    <location>
        <begin position="35"/>
        <end position="297"/>
    </location>
</feature>
<organism evidence="2 3">
    <name type="scientific">Agromyces larvae</name>
    <dbReference type="NCBI Taxonomy" id="2929802"/>
    <lineage>
        <taxon>Bacteria</taxon>
        <taxon>Bacillati</taxon>
        <taxon>Actinomycetota</taxon>
        <taxon>Actinomycetes</taxon>
        <taxon>Micrococcales</taxon>
        <taxon>Microbacteriaceae</taxon>
        <taxon>Agromyces</taxon>
    </lineage>
</organism>
<keyword evidence="3" id="KW-1185">Reference proteome</keyword>
<dbReference type="InterPro" id="IPR050789">
    <property type="entry name" value="Diverse_Enzym_Activities"/>
</dbReference>
<evidence type="ECO:0000259" key="1">
    <source>
        <dbReference type="Pfam" id="PF00144"/>
    </source>
</evidence>
<dbReference type="RefSeq" id="WP_243557945.1">
    <property type="nucleotide sequence ID" value="NZ_CP094528.1"/>
</dbReference>
<protein>
    <submittedName>
        <fullName evidence="2">Beta-lactamase family protein</fullName>
    </submittedName>
</protein>
<evidence type="ECO:0000313" key="3">
    <source>
        <dbReference type="Proteomes" id="UP000832097"/>
    </source>
</evidence>
<dbReference type="PANTHER" id="PTHR43283">
    <property type="entry name" value="BETA-LACTAMASE-RELATED"/>
    <property type="match status" value="1"/>
</dbReference>
<dbReference type="InterPro" id="IPR001466">
    <property type="entry name" value="Beta-lactam-related"/>
</dbReference>
<reference evidence="2 3" key="1">
    <citation type="submission" date="2022-03" db="EMBL/GenBank/DDBJ databases">
        <title>Mucilaginibacter sp. isolated from the gut of Protaetia brevitarsis seulensis larvae.</title>
        <authorList>
            <person name="Won M."/>
            <person name="Kim S.-J."/>
            <person name="Kwon S.-W."/>
        </authorList>
    </citation>
    <scope>NUCLEOTIDE SEQUENCE [LARGE SCALE GENOMIC DNA]</scope>
    <source>
        <strain evidence="2 3">CFWR-12</strain>
    </source>
</reference>
<dbReference type="Proteomes" id="UP000832097">
    <property type="component" value="Chromosome"/>
</dbReference>
<dbReference type="Gene3D" id="3.40.710.10">
    <property type="entry name" value="DD-peptidase/beta-lactamase superfamily"/>
    <property type="match status" value="1"/>
</dbReference>
<accession>A0ABY4C5E6</accession>
<dbReference type="Pfam" id="PF00144">
    <property type="entry name" value="Beta-lactamase"/>
    <property type="match status" value="1"/>
</dbReference>
<dbReference type="PANTHER" id="PTHR43283:SF7">
    <property type="entry name" value="BETA-LACTAMASE-RELATED DOMAIN-CONTAINING PROTEIN"/>
    <property type="match status" value="1"/>
</dbReference>
<dbReference type="EMBL" id="CP094528">
    <property type="protein sequence ID" value="UOE45391.1"/>
    <property type="molecule type" value="Genomic_DNA"/>
</dbReference>
<name>A0ABY4C5E6_9MICO</name>
<sequence length="493" mass="52324">MTQLFPRVTPAEAGLDPAALDRLFRSLDGIRDVHSAMVLRDGAVVAEGWWHPYAADEPHLLFSVSKSFTSAAVGLAIDEGLLSLDDRVVDLLPDDAPADPDEHLAELRVGHLLTMTSGHDGDAMRAVDEQPAGPGAGWARQMLALPVVHEPGSRFEYNTGATYLLAAILHRVTGEHLVDYLMPRLFEPLGIDRPTWEEDPDGIVVGGFGLSLTTEQLAAFGQLLLQRGRWGDRQLLPPEWVVAATAAEVPNAPSANPDWEQGYGFQFWRCRFGAYRADGAFGQFAIVWPEPRLVFAITGGLGDMQPVLDAIWAAFPEFAGGEVAASGAIGTDASEHAVPQDLAPLDLATLAVPTVAGSPSSPIEPRIDGRPYAVDANPLGLSSFTVSRDAVGRLVWGLGRDGGPVHVTTGFGAWHPGELPLGEGSALVATSAAWVDETTLAVRIVSVSTPFSWTHTIAFDPDGARAAVTVDQNVAFGPTRLVDAVGRAVPDAA</sequence>
<dbReference type="InterPro" id="IPR012338">
    <property type="entry name" value="Beta-lactam/transpept-like"/>
</dbReference>